<dbReference type="Proteomes" id="UP000187209">
    <property type="component" value="Unassembled WGS sequence"/>
</dbReference>
<organism evidence="1 2">
    <name type="scientific">Stentor coeruleus</name>
    <dbReference type="NCBI Taxonomy" id="5963"/>
    <lineage>
        <taxon>Eukaryota</taxon>
        <taxon>Sar</taxon>
        <taxon>Alveolata</taxon>
        <taxon>Ciliophora</taxon>
        <taxon>Postciliodesmatophora</taxon>
        <taxon>Heterotrichea</taxon>
        <taxon>Heterotrichida</taxon>
        <taxon>Stentoridae</taxon>
        <taxon>Stentor</taxon>
    </lineage>
</organism>
<gene>
    <name evidence="1" type="ORF">SteCoe_5371</name>
</gene>
<dbReference type="EMBL" id="MPUH01000071">
    <property type="protein sequence ID" value="OMJ91943.1"/>
    <property type="molecule type" value="Genomic_DNA"/>
</dbReference>
<evidence type="ECO:0000313" key="2">
    <source>
        <dbReference type="Proteomes" id="UP000187209"/>
    </source>
</evidence>
<comment type="caution">
    <text evidence="1">The sequence shown here is derived from an EMBL/GenBank/DDBJ whole genome shotgun (WGS) entry which is preliminary data.</text>
</comment>
<name>A0A1R2CSJ8_9CILI</name>
<protein>
    <submittedName>
        <fullName evidence="1">Uncharacterized protein</fullName>
    </submittedName>
</protein>
<dbReference type="AlphaFoldDB" id="A0A1R2CSJ8"/>
<proteinExistence type="predicted"/>
<sequence length="195" mass="22336">MQETDKILKRLDSVLNSIDDKLKKIASKPIKHSIAEKNLEKIHKAEEEIDKKGFALDFRIRELELEEQTLTKSYEKALEESVEVQAAAKWIESEAKKQFCKDLVYEIIYKTCSILISKDQQALDQSKMICHQTYTKLEKSLSHFEKLKTNLELEALSIPGLYGASLPPHKNPVSFPSNTSLSSMLSYFSNNLQNL</sequence>
<keyword evidence="2" id="KW-1185">Reference proteome</keyword>
<evidence type="ECO:0000313" key="1">
    <source>
        <dbReference type="EMBL" id="OMJ91943.1"/>
    </source>
</evidence>
<accession>A0A1R2CSJ8</accession>
<reference evidence="1 2" key="1">
    <citation type="submission" date="2016-11" db="EMBL/GenBank/DDBJ databases">
        <title>The macronuclear genome of Stentor coeruleus: a giant cell with tiny introns.</title>
        <authorList>
            <person name="Slabodnick M."/>
            <person name="Ruby J.G."/>
            <person name="Reiff S.B."/>
            <person name="Swart E.C."/>
            <person name="Gosai S."/>
            <person name="Prabakaran S."/>
            <person name="Witkowska E."/>
            <person name="Larue G.E."/>
            <person name="Fisher S."/>
            <person name="Freeman R.M."/>
            <person name="Gunawardena J."/>
            <person name="Chu W."/>
            <person name="Stover N.A."/>
            <person name="Gregory B.D."/>
            <person name="Nowacki M."/>
            <person name="Derisi J."/>
            <person name="Roy S.W."/>
            <person name="Marshall W.F."/>
            <person name="Sood P."/>
        </authorList>
    </citation>
    <scope>NUCLEOTIDE SEQUENCE [LARGE SCALE GENOMIC DNA]</scope>
    <source>
        <strain evidence="1">WM001</strain>
    </source>
</reference>